<proteinExistence type="inferred from homology"/>
<dbReference type="PANTHER" id="PTHR32022:SF10">
    <property type="entry name" value="D-GLUTAMATE CYCLASE, MITOCHONDRIAL"/>
    <property type="match status" value="1"/>
</dbReference>
<dbReference type="GO" id="GO:0006536">
    <property type="term" value="P:glutamate metabolic process"/>
    <property type="evidence" value="ECO:0007669"/>
    <property type="project" value="TreeGrafter"/>
</dbReference>
<dbReference type="EMBL" id="KV454212">
    <property type="protein sequence ID" value="ODQ58027.1"/>
    <property type="molecule type" value="Genomic_DNA"/>
</dbReference>
<dbReference type="Pfam" id="PF07286">
    <property type="entry name" value="D-Glu_cyclase"/>
    <property type="match status" value="1"/>
</dbReference>
<comment type="similarity">
    <text evidence="1">Belongs to the D-glutamate cyclase family.</text>
</comment>
<dbReference type="Proteomes" id="UP000094112">
    <property type="component" value="Unassembled WGS sequence"/>
</dbReference>
<accession>A0A1E3NZJ7</accession>
<dbReference type="Gene3D" id="3.30.2040.10">
    <property type="entry name" value="PSTPO5379-like domain"/>
    <property type="match status" value="1"/>
</dbReference>
<dbReference type="GeneID" id="30203101"/>
<dbReference type="OrthoDB" id="10262538at2759"/>
<evidence type="ECO:0000313" key="3">
    <source>
        <dbReference type="EMBL" id="ODQ58027.1"/>
    </source>
</evidence>
<dbReference type="FunFam" id="3.30.2040.10:FF:000001">
    <property type="entry name" value="D-glutamate cyclase, mitochondrial"/>
    <property type="match status" value="1"/>
</dbReference>
<dbReference type="InterPro" id="IPR038021">
    <property type="entry name" value="Putative_hydro-lyase"/>
</dbReference>
<reference evidence="3 4" key="1">
    <citation type="journal article" date="2016" name="Proc. Natl. Acad. Sci. U.S.A.">
        <title>Comparative genomics of biotechnologically important yeasts.</title>
        <authorList>
            <person name="Riley R."/>
            <person name="Haridas S."/>
            <person name="Wolfe K.H."/>
            <person name="Lopes M.R."/>
            <person name="Hittinger C.T."/>
            <person name="Goeker M."/>
            <person name="Salamov A.A."/>
            <person name="Wisecaver J.H."/>
            <person name="Long T.M."/>
            <person name="Calvey C.H."/>
            <person name="Aerts A.L."/>
            <person name="Barry K.W."/>
            <person name="Choi C."/>
            <person name="Clum A."/>
            <person name="Coughlan A.Y."/>
            <person name="Deshpande S."/>
            <person name="Douglass A.P."/>
            <person name="Hanson S.J."/>
            <person name="Klenk H.-P."/>
            <person name="LaButti K.M."/>
            <person name="Lapidus A."/>
            <person name="Lindquist E.A."/>
            <person name="Lipzen A.M."/>
            <person name="Meier-Kolthoff J.P."/>
            <person name="Ohm R.A."/>
            <person name="Otillar R.P."/>
            <person name="Pangilinan J.L."/>
            <person name="Peng Y."/>
            <person name="Rokas A."/>
            <person name="Rosa C.A."/>
            <person name="Scheuner C."/>
            <person name="Sibirny A.A."/>
            <person name="Slot J.C."/>
            <person name="Stielow J.B."/>
            <person name="Sun H."/>
            <person name="Kurtzman C.P."/>
            <person name="Blackwell M."/>
            <person name="Grigoriev I.V."/>
            <person name="Jeffries T.W."/>
        </authorList>
    </citation>
    <scope>NUCLEOTIDE SEQUENCE [LARGE SCALE GENOMIC DNA]</scope>
    <source>
        <strain evidence="4">ATCC 58044 / CBS 1984 / NCYC 433 / NRRL Y-366-8</strain>
    </source>
</reference>
<keyword evidence="2" id="KW-0456">Lyase</keyword>
<sequence length="271" mass="29967">MTIQRPEDFRSSCRAGKFNTQTSGQCPGFAQANLLVIPINAAQDFIELCERNPVPCPLLAITKPGDPTVFTKGSSIFKTTTDLSTDFPKYNVYDNGKLISTQSDISKEWSKDHVGFLVGCSFSFEFALSKAGLTPRNMSQGFTVPMYHTKKYLDPAGVFTNSTYVVSMRPYKLKDIPKVREITKKFKPTHGEPIDWGFDALERLGINSLEDTIFSDPIELEEGEVPVFWGCGVTPQLAAAEASDKVKGTIMAHAPGHMIVIDVKDEEVPFL</sequence>
<dbReference type="Gene3D" id="3.40.1640.10">
    <property type="entry name" value="PSTPO5379-like"/>
    <property type="match status" value="1"/>
</dbReference>
<keyword evidence="4" id="KW-1185">Reference proteome</keyword>
<evidence type="ECO:0000256" key="1">
    <source>
        <dbReference type="ARBA" id="ARBA00007896"/>
    </source>
</evidence>
<evidence type="ECO:0000256" key="2">
    <source>
        <dbReference type="ARBA" id="ARBA00023239"/>
    </source>
</evidence>
<dbReference type="PANTHER" id="PTHR32022">
    <property type="entry name" value="D-GLUTAMATE CYCLASE, MITOCHONDRIAL"/>
    <property type="match status" value="1"/>
</dbReference>
<name>A0A1E3NZJ7_WICAA</name>
<dbReference type="SUPFAM" id="SSF160920">
    <property type="entry name" value="PSTPO5379-like"/>
    <property type="match status" value="1"/>
</dbReference>
<protein>
    <recommendedName>
        <fullName evidence="5">DUF1445 domain-containing protein</fullName>
    </recommendedName>
</protein>
<evidence type="ECO:0008006" key="5">
    <source>
        <dbReference type="Google" id="ProtNLM"/>
    </source>
</evidence>
<gene>
    <name evidence="3" type="ORF">WICANDRAFT_85173</name>
</gene>
<organism evidence="3 4">
    <name type="scientific">Wickerhamomyces anomalus (strain ATCC 58044 / CBS 1984 / NCYC 433 / NRRL Y-366-8)</name>
    <name type="common">Yeast</name>
    <name type="synonym">Hansenula anomala</name>
    <dbReference type="NCBI Taxonomy" id="683960"/>
    <lineage>
        <taxon>Eukaryota</taxon>
        <taxon>Fungi</taxon>
        <taxon>Dikarya</taxon>
        <taxon>Ascomycota</taxon>
        <taxon>Saccharomycotina</taxon>
        <taxon>Saccharomycetes</taxon>
        <taxon>Phaffomycetales</taxon>
        <taxon>Wickerhamomycetaceae</taxon>
        <taxon>Wickerhamomyces</taxon>
    </lineage>
</organism>
<dbReference type="AlphaFoldDB" id="A0A1E3NZJ7"/>
<dbReference type="STRING" id="683960.A0A1E3NZJ7"/>
<dbReference type="RefSeq" id="XP_019037234.1">
    <property type="nucleotide sequence ID" value="XM_019185855.1"/>
</dbReference>
<dbReference type="GO" id="GO:0047820">
    <property type="term" value="F:D-glutamate cyclase activity"/>
    <property type="evidence" value="ECO:0007669"/>
    <property type="project" value="TreeGrafter"/>
</dbReference>
<dbReference type="InterPro" id="IPR009906">
    <property type="entry name" value="D-Glu_cyclase"/>
</dbReference>
<evidence type="ECO:0000313" key="4">
    <source>
        <dbReference type="Proteomes" id="UP000094112"/>
    </source>
</evidence>